<accession>A0ABW8KVT5</accession>
<dbReference type="Proteomes" id="UP001620262">
    <property type="component" value="Unassembled WGS sequence"/>
</dbReference>
<keyword evidence="9" id="KW-0675">Receptor</keyword>
<dbReference type="InterPro" id="IPR037066">
    <property type="entry name" value="Plug_dom_sf"/>
</dbReference>
<keyword evidence="2 4" id="KW-0472">Membrane</keyword>
<evidence type="ECO:0000256" key="4">
    <source>
        <dbReference type="RuleBase" id="RU003357"/>
    </source>
</evidence>
<dbReference type="InterPro" id="IPR000531">
    <property type="entry name" value="Beta-barrel_TonB"/>
</dbReference>
<dbReference type="InterPro" id="IPR036942">
    <property type="entry name" value="Beta-barrel_TonB_sf"/>
</dbReference>
<dbReference type="Gene3D" id="2.40.170.20">
    <property type="entry name" value="TonB-dependent receptor, beta-barrel domain"/>
    <property type="match status" value="1"/>
</dbReference>
<evidence type="ECO:0000256" key="6">
    <source>
        <dbReference type="SAM" id="SignalP"/>
    </source>
</evidence>
<name>A0ABW8KVT5_9GAMM</name>
<keyword evidence="10" id="KW-1185">Reference proteome</keyword>
<evidence type="ECO:0000259" key="7">
    <source>
        <dbReference type="Pfam" id="PF00593"/>
    </source>
</evidence>
<evidence type="ECO:0000256" key="2">
    <source>
        <dbReference type="ARBA" id="ARBA00023136"/>
    </source>
</evidence>
<keyword evidence="6" id="KW-0732">Signal</keyword>
<dbReference type="PANTHER" id="PTHR40980">
    <property type="entry name" value="PLUG DOMAIN-CONTAINING PROTEIN"/>
    <property type="match status" value="1"/>
</dbReference>
<dbReference type="RefSeq" id="WP_404675213.1">
    <property type="nucleotide sequence ID" value="NZ_JBJDOT010000009.1"/>
</dbReference>
<proteinExistence type="inferred from homology"/>
<feature type="domain" description="TonB-dependent receptor-like beta-barrel" evidence="7">
    <location>
        <begin position="426"/>
        <end position="882"/>
    </location>
</feature>
<feature type="signal peptide" evidence="6">
    <location>
        <begin position="1"/>
        <end position="25"/>
    </location>
</feature>
<dbReference type="CDD" id="cd01347">
    <property type="entry name" value="ligand_gated_channel"/>
    <property type="match status" value="1"/>
</dbReference>
<evidence type="ECO:0000256" key="1">
    <source>
        <dbReference type="ARBA" id="ARBA00004442"/>
    </source>
</evidence>
<reference evidence="9 10" key="1">
    <citation type="submission" date="2024-11" db="EMBL/GenBank/DDBJ databases">
        <title>The Natural Products Discovery Center: Release of the First 8490 Sequenced Strains for Exploring Actinobacteria Biosynthetic Diversity.</title>
        <authorList>
            <person name="Kalkreuter E."/>
            <person name="Kautsar S.A."/>
            <person name="Yang D."/>
            <person name="Bader C.D."/>
            <person name="Teijaro C.N."/>
            <person name="Fluegel L."/>
            <person name="Davis C.M."/>
            <person name="Simpson J.R."/>
            <person name="Lauterbach L."/>
            <person name="Steele A.D."/>
            <person name="Gui C."/>
            <person name="Meng S."/>
            <person name="Li G."/>
            <person name="Viehrig K."/>
            <person name="Ye F."/>
            <person name="Su P."/>
            <person name="Kiefer A.F."/>
            <person name="Nichols A."/>
            <person name="Cepeda A.J."/>
            <person name="Yan W."/>
            <person name="Fan B."/>
            <person name="Jiang Y."/>
            <person name="Adhikari A."/>
            <person name="Zheng C.-J."/>
            <person name="Schuster L."/>
            <person name="Cowan T.M."/>
            <person name="Smanski M.J."/>
            <person name="Chevrette M.G."/>
            <person name="De Carvalho L.P.S."/>
            <person name="Shen B."/>
        </authorList>
    </citation>
    <scope>NUCLEOTIDE SEQUENCE [LARGE SCALE GENOMIC DNA]</scope>
    <source>
        <strain evidence="9 10">NPDC078403</strain>
    </source>
</reference>
<dbReference type="EMBL" id="JBJDOT010000009">
    <property type="protein sequence ID" value="MFK3863909.1"/>
    <property type="molecule type" value="Genomic_DNA"/>
</dbReference>
<dbReference type="InterPro" id="IPR010104">
    <property type="entry name" value="TonB_rcpt_bac"/>
</dbReference>
<evidence type="ECO:0000256" key="3">
    <source>
        <dbReference type="ARBA" id="ARBA00023237"/>
    </source>
</evidence>
<feature type="domain" description="TonB-dependent receptor plug" evidence="8">
    <location>
        <begin position="56"/>
        <end position="158"/>
    </location>
</feature>
<feature type="region of interest" description="Disordered" evidence="5">
    <location>
        <begin position="658"/>
        <end position="679"/>
    </location>
</feature>
<dbReference type="NCBIfam" id="TIGR01782">
    <property type="entry name" value="TonB-Xanth-Caul"/>
    <property type="match status" value="1"/>
</dbReference>
<evidence type="ECO:0000313" key="9">
    <source>
        <dbReference type="EMBL" id="MFK3863909.1"/>
    </source>
</evidence>
<evidence type="ECO:0000259" key="8">
    <source>
        <dbReference type="Pfam" id="PF07715"/>
    </source>
</evidence>
<dbReference type="PANTHER" id="PTHR40980:SF3">
    <property type="entry name" value="TONB-DEPENDENT RECEPTOR-LIKE BETA-BARREL DOMAIN-CONTAINING PROTEIN"/>
    <property type="match status" value="1"/>
</dbReference>
<comment type="subcellular location">
    <subcellularLocation>
        <location evidence="1 4">Cell outer membrane</location>
    </subcellularLocation>
</comment>
<keyword evidence="4" id="KW-0798">TonB box</keyword>
<dbReference type="Pfam" id="PF07715">
    <property type="entry name" value="Plug"/>
    <property type="match status" value="1"/>
</dbReference>
<feature type="chain" id="PRO_5045105768" evidence="6">
    <location>
        <begin position="26"/>
        <end position="916"/>
    </location>
</feature>
<comment type="caution">
    <text evidence="9">The sequence shown here is derived from an EMBL/GenBank/DDBJ whole genome shotgun (WGS) entry which is preliminary data.</text>
</comment>
<comment type="similarity">
    <text evidence="4">Belongs to the TonB-dependent receptor family.</text>
</comment>
<sequence length="916" mass="100521">MSMFKPSILTIALATAGLTSMSGFAAEQQTTANEDLEVIEVKGFRRSLIQAIDTKRFSSSVVEAISAEDIGKLPDSSIAESIARLPGLAAQRLDGRASSITIRGMGEDFSTTTFNGREQVSIGDNRGVEYDLYPSEVISEVVVYKTPDASLTTQGIGGTVDLRSTRPLSAGEQSITANVRFEQNEMDAVNPEMDNKGYRGSFGYVDQFADDTIGVAFAYAHMESPNQEQRWNAWGYDPSGADGDLRLTGAKPYARSSELTRDSFLGVLEFAPSDKLHITADAMYVDFEDKQILRGIELPLNSGRADTNYETLATNGGVVTQGQVNNIKTLVRNDVNFRTADLLALGFNVEYDINDSWQVAADVSYSKVERDVWGLESYAATGRGDNEGLGDNLQYSLDSGMAGAIFTPTLDYSDRDLFQLGAARTWGSSVVGGDGQDGFLNRPHVEDELASLKLSAKTYIENSPISQVEFGVNYSSREKDKQDTGEYLRLKQYPEMVRIPDEYYLGSVSLDFIGMGDMIAYDSLALYNSGAYDSFNQADTDTGRWANIWTVQEDILTAYVKADLDTELFGLPARGNVGLQIVNTDQSSDGYAVDSDPDTGLVRVQSNRAGDKYTEFLPSLNLNLSLTEDQMLRFGLARTMSRSRMDRMNASNSYSFDAAKNNVTTPPTNLENSPWSASGGNPSLRPVIANQIDLSYEYYFSAEGYFAAALFHKDIEDWQFNTQIVGDFADVDTPNGEVPITNQGLVSAWDNVGDAKVSGLELTATLPGNILSDSLEGFGTVISATFLDSSLDNLNGEKEEIPGLSDKVYNWTLYYENYGFQARVSMRYRSDFLGEVNGLSLARTTVVVAEETIWDAQIGYDFSESSIEALQGLTVSLQAQNLTDEPFVTYHDGNKATVRDYQSYGANYLLGFAYKF</sequence>
<organism evidence="9 10">
    <name type="scientific">Pseudoalteromonas rhizosphaerae</name>
    <dbReference type="NCBI Taxonomy" id="2518973"/>
    <lineage>
        <taxon>Bacteria</taxon>
        <taxon>Pseudomonadati</taxon>
        <taxon>Pseudomonadota</taxon>
        <taxon>Gammaproteobacteria</taxon>
        <taxon>Alteromonadales</taxon>
        <taxon>Pseudoalteromonadaceae</taxon>
        <taxon>Pseudoalteromonas</taxon>
    </lineage>
</organism>
<evidence type="ECO:0000313" key="10">
    <source>
        <dbReference type="Proteomes" id="UP001620262"/>
    </source>
</evidence>
<dbReference type="Pfam" id="PF00593">
    <property type="entry name" value="TonB_dep_Rec_b-barrel"/>
    <property type="match status" value="1"/>
</dbReference>
<dbReference type="InterPro" id="IPR012910">
    <property type="entry name" value="Plug_dom"/>
</dbReference>
<protein>
    <submittedName>
        <fullName evidence="9">TonB-dependent receptor</fullName>
    </submittedName>
</protein>
<evidence type="ECO:0000256" key="5">
    <source>
        <dbReference type="SAM" id="MobiDB-lite"/>
    </source>
</evidence>
<dbReference type="Gene3D" id="2.170.130.10">
    <property type="entry name" value="TonB-dependent receptor, plug domain"/>
    <property type="match status" value="1"/>
</dbReference>
<gene>
    <name evidence="9" type="ORF">ACI2JU_08485</name>
</gene>
<keyword evidence="3" id="KW-0998">Cell outer membrane</keyword>
<dbReference type="SUPFAM" id="SSF56935">
    <property type="entry name" value="Porins"/>
    <property type="match status" value="1"/>
</dbReference>